<feature type="compositionally biased region" description="Low complexity" evidence="2">
    <location>
        <begin position="1133"/>
        <end position="1158"/>
    </location>
</feature>
<sequence>MDPSTGEELDVSDHPLLAQLNALKSAFDRAQDELHRNSLKLQSHYLDASNEHDLLHALRQENDLLKAEVTSLRATPHPSSLPTSHPAISQSAELTLSLRKLNDKLTLTEESLLRATHEADKWKSEAQSAKKQEEKAYELAARIRGREEAGRERERVLERAIKEGEERERMGDVVVREYANLVRDLEGRMGVRRSSSSSTASGKGGAGRLDAVLAEGRAGLKKLMQGHDAEVSELQKRVSVLEGENEELTARLEAAQRAGEADVQARAQAEYELEALKVDDGTAAKMVSRYMKFSQTQTDTLQTTITALSSRHEATVSSLTSQVYNLTQTNASLSTQLARFQNALNELGGEMVKESVGRRMEVGLRVAMVTREEATWARLERWVERASKSSESGAGLVDEAKAILASLDVPGVHIGDAQDEVSVSGSLGRLLTAQYLVGQMRMELDQASLQREGEELEMKQEEKPDASAPLLPVEAESCEDQNDGTEVDEPPIAPAKDDLSYLEEVVGSAPGTPLARSIASTEGPTIQETSSTIQDATASLSPRAQEANTLLLELEALELEAHALDEHVGAAAVDDHVSLPDAPEPTHPIDAPEPTVLDANPDVAKAEGPPIPTLSMPTVSLSPHLDVAKEPIPEAPVESLPPSRVTSIPPPLLLEPEPLPDVPEVKPSTEAEADVSTAAVEPEPVHPLIPRLHETSRRYDTIQAGFKDCHTTLAALKASLSPAPSSTASLTPVPQDTAPEPTLPREVIDAVLERLTDFIEDAQVELEIQKSDEALLVKGYETILTLGASGAAPLSALMSPGLALSPPSTAGATPSPYSGRSFTSSLASLLSPSTPTMGTRALPRLSESESVEEAERRIEAFVEGTEVGVVRAVQVFRKKLEDVRHDVARISEVVHGKPDTGSLLSPPPSAPQALGSSMGDTLPHEGNVAEEQEGENSDALLYPKPRRPSSSSSSSWSSWLRAPPQTRTSSRPSSPGPATFGDIMTSPRLRHSPSLTGSLRRPSSAASNGSGASSRERVNSGTNGGGDVLAGLGLRIAMPKFAPPAPAPAPAGTLRTPSSGSAAGISTSDGGDGKQDSSRSYSAESIARGSTPTPPAGHMGMSGFAPRARTISSMGMGMVGLRRPGTMQMNMPSRASSLALSASTSSSTSSSTSGSSLARQATGHSRNNSAGGARNGRGVERDIDGDTDLESEAETETDLETETEGGGSDSDF</sequence>
<keyword evidence="4" id="KW-1185">Reference proteome</keyword>
<feature type="region of interest" description="Disordered" evidence="2">
    <location>
        <begin position="1043"/>
        <end position="1104"/>
    </location>
</feature>
<feature type="compositionally biased region" description="Polar residues" evidence="2">
    <location>
        <begin position="1078"/>
        <end position="1091"/>
    </location>
</feature>
<dbReference type="OrthoDB" id="2592022at2759"/>
<dbReference type="EMBL" id="JAACJK010000165">
    <property type="protein sequence ID" value="KAF5323930.1"/>
    <property type="molecule type" value="Genomic_DNA"/>
</dbReference>
<feature type="coiled-coil region" evidence="1">
    <location>
        <begin position="55"/>
        <end position="132"/>
    </location>
</feature>
<feature type="coiled-coil region" evidence="1">
    <location>
        <begin position="217"/>
        <end position="258"/>
    </location>
</feature>
<gene>
    <name evidence="3" type="ORF">D9611_008376</name>
</gene>
<evidence type="ECO:0000256" key="1">
    <source>
        <dbReference type="SAM" id="Coils"/>
    </source>
</evidence>
<name>A0A8H5BIE8_9AGAR</name>
<feature type="compositionally biased region" description="Low complexity" evidence="2">
    <location>
        <begin position="949"/>
        <end position="979"/>
    </location>
</feature>
<reference evidence="3 4" key="1">
    <citation type="journal article" date="2020" name="ISME J.">
        <title>Uncovering the hidden diversity of litter-decomposition mechanisms in mushroom-forming fungi.</title>
        <authorList>
            <person name="Floudas D."/>
            <person name="Bentzer J."/>
            <person name="Ahren D."/>
            <person name="Johansson T."/>
            <person name="Persson P."/>
            <person name="Tunlid A."/>
        </authorList>
    </citation>
    <scope>NUCLEOTIDE SEQUENCE [LARGE SCALE GENOMIC DNA]</scope>
    <source>
        <strain evidence="3 4">CBS 175.51</strain>
    </source>
</reference>
<organism evidence="3 4">
    <name type="scientific">Ephemerocybe angulata</name>
    <dbReference type="NCBI Taxonomy" id="980116"/>
    <lineage>
        <taxon>Eukaryota</taxon>
        <taxon>Fungi</taxon>
        <taxon>Dikarya</taxon>
        <taxon>Basidiomycota</taxon>
        <taxon>Agaricomycotina</taxon>
        <taxon>Agaricomycetes</taxon>
        <taxon>Agaricomycetidae</taxon>
        <taxon>Agaricales</taxon>
        <taxon>Agaricineae</taxon>
        <taxon>Psathyrellaceae</taxon>
        <taxon>Ephemerocybe</taxon>
    </lineage>
</organism>
<proteinExistence type="predicted"/>
<feature type="region of interest" description="Disordered" evidence="2">
    <location>
        <begin position="722"/>
        <end position="741"/>
    </location>
</feature>
<dbReference type="AlphaFoldDB" id="A0A8H5BIE8"/>
<feature type="region of interest" description="Disordered" evidence="2">
    <location>
        <begin position="894"/>
        <end position="1026"/>
    </location>
</feature>
<comment type="caution">
    <text evidence="3">The sequence shown here is derived from an EMBL/GenBank/DDBJ whole genome shotgun (WGS) entry which is preliminary data.</text>
</comment>
<feature type="region of interest" description="Disordered" evidence="2">
    <location>
        <begin position="1117"/>
        <end position="1212"/>
    </location>
</feature>
<protein>
    <submittedName>
        <fullName evidence="3">Uncharacterized protein</fullName>
    </submittedName>
</protein>
<dbReference type="PANTHER" id="PTHR23159">
    <property type="entry name" value="CENTROSOMAL PROTEIN 2"/>
    <property type="match status" value="1"/>
</dbReference>
<evidence type="ECO:0000256" key="2">
    <source>
        <dbReference type="SAM" id="MobiDB-lite"/>
    </source>
</evidence>
<feature type="compositionally biased region" description="Low complexity" evidence="2">
    <location>
        <begin position="722"/>
        <end position="734"/>
    </location>
</feature>
<feature type="compositionally biased region" description="Low complexity" evidence="2">
    <location>
        <begin position="1003"/>
        <end position="1013"/>
    </location>
</feature>
<feature type="compositionally biased region" description="Polar residues" evidence="2">
    <location>
        <begin position="1055"/>
        <end position="1069"/>
    </location>
</feature>
<keyword evidence="1" id="KW-0175">Coiled coil</keyword>
<accession>A0A8H5BIE8</accession>
<feature type="compositionally biased region" description="Acidic residues" evidence="2">
    <location>
        <begin position="1185"/>
        <end position="1203"/>
    </location>
</feature>
<evidence type="ECO:0000313" key="3">
    <source>
        <dbReference type="EMBL" id="KAF5323930.1"/>
    </source>
</evidence>
<dbReference type="Proteomes" id="UP000541558">
    <property type="component" value="Unassembled WGS sequence"/>
</dbReference>
<evidence type="ECO:0000313" key="4">
    <source>
        <dbReference type="Proteomes" id="UP000541558"/>
    </source>
</evidence>
<dbReference type="PANTHER" id="PTHR23159:SF31">
    <property type="entry name" value="CENTROSOME-ASSOCIATED PROTEIN CEP250 ISOFORM X1"/>
    <property type="match status" value="1"/>
</dbReference>